<protein>
    <submittedName>
        <fullName evidence="1">Uncharacterized protein</fullName>
    </submittedName>
</protein>
<dbReference type="AlphaFoldDB" id="A0A1Y3BRH0"/>
<evidence type="ECO:0000313" key="2">
    <source>
        <dbReference type="Proteomes" id="UP000194236"/>
    </source>
</evidence>
<name>A0A1Y3BRH0_EURMA</name>
<dbReference type="EMBL" id="MUJZ01007442">
    <property type="protein sequence ID" value="OTF82644.1"/>
    <property type="molecule type" value="Genomic_DNA"/>
</dbReference>
<feature type="non-terminal residue" evidence="1">
    <location>
        <position position="1"/>
    </location>
</feature>
<dbReference type="Proteomes" id="UP000194236">
    <property type="component" value="Unassembled WGS sequence"/>
</dbReference>
<reference evidence="1 2" key="1">
    <citation type="submission" date="2017-03" db="EMBL/GenBank/DDBJ databases">
        <title>Genome Survey of Euroglyphus maynei.</title>
        <authorList>
            <person name="Arlian L.G."/>
            <person name="Morgan M.S."/>
            <person name="Rider S.D."/>
        </authorList>
    </citation>
    <scope>NUCLEOTIDE SEQUENCE [LARGE SCALE GENOMIC DNA]</scope>
    <source>
        <strain evidence="1">Arlian Lab</strain>
        <tissue evidence="1">Whole body</tissue>
    </source>
</reference>
<sequence length="124" mass="14556">SSIPVIISSGGDDTVRRNDKVKDFIQHATWINERMRHLVKAFNDRGDFVRRTFEEMNANDESSKSDDDIDEPVDEKKLSAALFESMFGDEWKNMDELKIERKSFQRFKHSAYEPQSFVYIICLD</sequence>
<keyword evidence="2" id="KW-1185">Reference proteome</keyword>
<proteinExistence type="predicted"/>
<comment type="caution">
    <text evidence="1">The sequence shown here is derived from an EMBL/GenBank/DDBJ whole genome shotgun (WGS) entry which is preliminary data.</text>
</comment>
<organism evidence="1 2">
    <name type="scientific">Euroglyphus maynei</name>
    <name type="common">Mayne's house dust mite</name>
    <dbReference type="NCBI Taxonomy" id="6958"/>
    <lineage>
        <taxon>Eukaryota</taxon>
        <taxon>Metazoa</taxon>
        <taxon>Ecdysozoa</taxon>
        <taxon>Arthropoda</taxon>
        <taxon>Chelicerata</taxon>
        <taxon>Arachnida</taxon>
        <taxon>Acari</taxon>
        <taxon>Acariformes</taxon>
        <taxon>Sarcoptiformes</taxon>
        <taxon>Astigmata</taxon>
        <taxon>Psoroptidia</taxon>
        <taxon>Analgoidea</taxon>
        <taxon>Pyroglyphidae</taxon>
        <taxon>Pyroglyphinae</taxon>
        <taxon>Euroglyphus</taxon>
    </lineage>
</organism>
<evidence type="ECO:0000313" key="1">
    <source>
        <dbReference type="EMBL" id="OTF82644.1"/>
    </source>
</evidence>
<accession>A0A1Y3BRH0</accession>
<gene>
    <name evidence="1" type="ORF">BLA29_009422</name>
</gene>